<evidence type="ECO:0000313" key="1">
    <source>
        <dbReference type="EMBL" id="MBB3161337.1"/>
    </source>
</evidence>
<accession>A0ABR6G4Y9</accession>
<evidence type="ECO:0000313" key="2">
    <source>
        <dbReference type="Proteomes" id="UP000542811"/>
    </source>
</evidence>
<keyword evidence="2" id="KW-1185">Reference proteome</keyword>
<organism evidence="1 2">
    <name type="scientific">Rhizobium laguerreae</name>
    <dbReference type="NCBI Taxonomy" id="1076926"/>
    <lineage>
        <taxon>Bacteria</taxon>
        <taxon>Pseudomonadati</taxon>
        <taxon>Pseudomonadota</taxon>
        <taxon>Alphaproteobacteria</taxon>
        <taxon>Hyphomicrobiales</taxon>
        <taxon>Rhizobiaceae</taxon>
        <taxon>Rhizobium/Agrobacterium group</taxon>
        <taxon>Rhizobium</taxon>
    </lineage>
</organism>
<comment type="caution">
    <text evidence="1">The sequence shown here is derived from an EMBL/GenBank/DDBJ whole genome shotgun (WGS) entry which is preliminary data.</text>
</comment>
<dbReference type="EMBL" id="JACHXX010000002">
    <property type="protein sequence ID" value="MBB3161337.1"/>
    <property type="molecule type" value="Genomic_DNA"/>
</dbReference>
<protein>
    <recommendedName>
        <fullName evidence="3">Nucleoside 2-deoxyribosyltransferase</fullName>
    </recommendedName>
</protein>
<sequence length="187" mass="21581">MDLVARQDEIRRAAERYEIFIAGPYIDVTKPRTEEVNSLDKGKLIRFDVYQYYNDSGHNIYMGEDVELQKIGQKHYGNKSNAAFFERHYIIDNIDTVIMFPFGPGAFCELGDWATTKSTCEKMLVLIAKEFEGKPSYINDGTAKAARHFGAEIVYVDYENFDEVIGECNRFIESRATDARVEKLFDR</sequence>
<reference evidence="1 2" key="1">
    <citation type="submission" date="2020-08" db="EMBL/GenBank/DDBJ databases">
        <title>Genomic Encyclopedia of Type Strains, Phase III (KMG-III): the genomes of soil and plant-associated and newly described type strains.</title>
        <authorList>
            <person name="Whitman W."/>
        </authorList>
    </citation>
    <scope>NUCLEOTIDE SEQUENCE [LARGE SCALE GENOMIC DNA]</scope>
    <source>
        <strain evidence="1 2">CECT 8280</strain>
    </source>
</reference>
<gene>
    <name evidence="1" type="ORF">FHS25_001786</name>
</gene>
<evidence type="ECO:0008006" key="3">
    <source>
        <dbReference type="Google" id="ProtNLM"/>
    </source>
</evidence>
<dbReference type="Proteomes" id="UP000542811">
    <property type="component" value="Unassembled WGS sequence"/>
</dbReference>
<dbReference type="RefSeq" id="WP_143529396.1">
    <property type="nucleotide sequence ID" value="NZ_JACHXX010000002.1"/>
</dbReference>
<proteinExistence type="predicted"/>
<name>A0ABR6G4Y9_9HYPH</name>